<dbReference type="Pfam" id="PF14223">
    <property type="entry name" value="Retrotran_gag_2"/>
    <property type="match status" value="1"/>
</dbReference>
<comment type="caution">
    <text evidence="1">The sequence shown here is derived from an EMBL/GenBank/DDBJ whole genome shotgun (WGS) entry which is preliminary data.</text>
</comment>
<dbReference type="AlphaFoldDB" id="A0A5A7UXR5"/>
<dbReference type="PANTHER" id="PTHR35317:SF23">
    <property type="entry name" value="OS04G0629600 PROTEIN"/>
    <property type="match status" value="1"/>
</dbReference>
<evidence type="ECO:0000313" key="1">
    <source>
        <dbReference type="EMBL" id="KAA0058405.1"/>
    </source>
</evidence>
<protein>
    <submittedName>
        <fullName evidence="1">Gag-pol polyprotein</fullName>
    </submittedName>
</protein>
<dbReference type="Proteomes" id="UP000321393">
    <property type="component" value="Unassembled WGS sequence"/>
</dbReference>
<accession>A0A5A7UXR5</accession>
<gene>
    <name evidence="1" type="ORF">E6C27_scaffold409G001150</name>
</gene>
<dbReference type="EMBL" id="SSTE01006781">
    <property type="protein sequence ID" value="KAA0058405.1"/>
    <property type="molecule type" value="Genomic_DNA"/>
</dbReference>
<evidence type="ECO:0000313" key="2">
    <source>
        <dbReference type="Proteomes" id="UP000321393"/>
    </source>
</evidence>
<sequence>MITVDGISVPKFEVNWTDAEEQAFVGNARTLNAIFNGTTKVKTSRLQLVTSRFEALKMSEDESVAEYNERVLAIANESFKLGEKIHESKIVRKVLRSLSGKFDMKVTAIEEAHDITKLKLDELFGSLLTFEMIISNRENKNGKGGVRHYQAECPTFKRKQKKNFCAILSDEDTDDSEEDDGCTNAFIVNNTETDSVVEDEIDDSEEESENDLSFEQLKIQWKKNSEARAIQKEKI</sequence>
<dbReference type="PANTHER" id="PTHR35317">
    <property type="entry name" value="OS04G0629600 PROTEIN"/>
    <property type="match status" value="1"/>
</dbReference>
<reference evidence="1 2" key="1">
    <citation type="submission" date="2019-08" db="EMBL/GenBank/DDBJ databases">
        <title>Draft genome sequences of two oriental melons (Cucumis melo L. var makuwa).</title>
        <authorList>
            <person name="Kwon S.-Y."/>
        </authorList>
    </citation>
    <scope>NUCLEOTIDE SEQUENCE [LARGE SCALE GENOMIC DNA]</scope>
    <source>
        <strain evidence="2">cv. SW 3</strain>
        <tissue evidence="1">Leaf</tissue>
    </source>
</reference>
<name>A0A5A7UXR5_CUCMM</name>
<proteinExistence type="predicted"/>
<organism evidence="1 2">
    <name type="scientific">Cucumis melo var. makuwa</name>
    <name type="common">Oriental melon</name>
    <dbReference type="NCBI Taxonomy" id="1194695"/>
    <lineage>
        <taxon>Eukaryota</taxon>
        <taxon>Viridiplantae</taxon>
        <taxon>Streptophyta</taxon>
        <taxon>Embryophyta</taxon>
        <taxon>Tracheophyta</taxon>
        <taxon>Spermatophyta</taxon>
        <taxon>Magnoliopsida</taxon>
        <taxon>eudicotyledons</taxon>
        <taxon>Gunneridae</taxon>
        <taxon>Pentapetalae</taxon>
        <taxon>rosids</taxon>
        <taxon>fabids</taxon>
        <taxon>Cucurbitales</taxon>
        <taxon>Cucurbitaceae</taxon>
        <taxon>Benincaseae</taxon>
        <taxon>Cucumis</taxon>
    </lineage>
</organism>